<dbReference type="InterPro" id="IPR004821">
    <property type="entry name" value="Cyt_trans-like"/>
</dbReference>
<dbReference type="GO" id="GO:0003824">
    <property type="term" value="F:catalytic activity"/>
    <property type="evidence" value="ECO:0007669"/>
    <property type="project" value="InterPro"/>
</dbReference>
<protein>
    <recommendedName>
        <fullName evidence="1">Cytidyltransferase-like domain-containing protein</fullName>
    </recommendedName>
</protein>
<gene>
    <name evidence="2" type="ORF">COU89_02520</name>
</gene>
<accession>A0A2M8KUI1</accession>
<dbReference type="Gene3D" id="3.40.50.620">
    <property type="entry name" value="HUPs"/>
    <property type="match status" value="1"/>
</dbReference>
<proteinExistence type="predicted"/>
<dbReference type="SUPFAM" id="SSF52374">
    <property type="entry name" value="Nucleotidylyl transferase"/>
    <property type="match status" value="1"/>
</dbReference>
<organism evidence="2 3">
    <name type="scientific">Candidatus Roizmanbacteria bacterium CG10_big_fil_rev_8_21_14_0_10_45_7</name>
    <dbReference type="NCBI Taxonomy" id="1974854"/>
    <lineage>
        <taxon>Bacteria</taxon>
        <taxon>Candidatus Roizmaniibacteriota</taxon>
    </lineage>
</organism>
<feature type="domain" description="Cytidyltransferase-like" evidence="1">
    <location>
        <begin position="39"/>
        <end position="123"/>
    </location>
</feature>
<dbReference type="AlphaFoldDB" id="A0A2M8KUI1"/>
<evidence type="ECO:0000313" key="3">
    <source>
        <dbReference type="Proteomes" id="UP000231569"/>
    </source>
</evidence>
<reference evidence="3" key="1">
    <citation type="submission" date="2017-09" db="EMBL/GenBank/DDBJ databases">
        <title>Depth-based differentiation of microbial function through sediment-hosted aquifers and enrichment of novel symbionts in the deep terrestrial subsurface.</title>
        <authorList>
            <person name="Probst A.J."/>
            <person name="Ladd B."/>
            <person name="Jarett J.K."/>
            <person name="Geller-Mcgrath D.E."/>
            <person name="Sieber C.M.K."/>
            <person name="Emerson J.B."/>
            <person name="Anantharaman K."/>
            <person name="Thomas B.C."/>
            <person name="Malmstrom R."/>
            <person name="Stieglmeier M."/>
            <person name="Klingl A."/>
            <person name="Woyke T."/>
            <person name="Ryan C.M."/>
            <person name="Banfield J.F."/>
        </authorList>
    </citation>
    <scope>NUCLEOTIDE SEQUENCE [LARGE SCALE GENOMIC DNA]</scope>
</reference>
<evidence type="ECO:0000259" key="1">
    <source>
        <dbReference type="Pfam" id="PF01467"/>
    </source>
</evidence>
<dbReference type="Pfam" id="PF01467">
    <property type="entry name" value="CTP_transf_like"/>
    <property type="match status" value="1"/>
</dbReference>
<dbReference type="InterPro" id="IPR014729">
    <property type="entry name" value="Rossmann-like_a/b/a_fold"/>
</dbReference>
<comment type="caution">
    <text evidence="2">The sequence shown here is derived from an EMBL/GenBank/DDBJ whole genome shotgun (WGS) entry which is preliminary data.</text>
</comment>
<dbReference type="Proteomes" id="UP000231569">
    <property type="component" value="Unassembled WGS sequence"/>
</dbReference>
<sequence length="177" mass="20178">MPTPENGVEVIRYPDKILTHEQAIAKIRVLRRQRLSVILATGVFDEIHEGRMDHLNGSKAQGDVLFVGIENDEASGIIKGEEYKLVHPVHHRIIKVSELEPVDFVFGFNDMPYDEVGCGALIERYRTLNPTALAISTWDPEFDRKRFQAEKSGIKTATVEFVQRELSTMLLHHYGHE</sequence>
<evidence type="ECO:0000313" key="2">
    <source>
        <dbReference type="EMBL" id="PJE63587.1"/>
    </source>
</evidence>
<dbReference type="EMBL" id="PFEE01000055">
    <property type="protein sequence ID" value="PJE63587.1"/>
    <property type="molecule type" value="Genomic_DNA"/>
</dbReference>
<name>A0A2M8KUI1_9BACT</name>